<dbReference type="Gene3D" id="3.90.79.10">
    <property type="entry name" value="Nucleoside Triphosphate Pyrophosphohydrolase"/>
    <property type="match status" value="1"/>
</dbReference>
<dbReference type="InterPro" id="IPR000086">
    <property type="entry name" value="NUDIX_hydrolase_dom"/>
</dbReference>
<dbReference type="PANTHER" id="PTHR43046:SF14">
    <property type="entry name" value="MUTT_NUDIX FAMILY PROTEIN"/>
    <property type="match status" value="1"/>
</dbReference>
<dbReference type="PROSITE" id="PS51462">
    <property type="entry name" value="NUDIX"/>
    <property type="match status" value="1"/>
</dbReference>
<keyword evidence="2 4" id="KW-0378">Hydrolase</keyword>
<feature type="domain" description="Nudix hydrolase" evidence="3">
    <location>
        <begin position="17"/>
        <end position="149"/>
    </location>
</feature>
<evidence type="ECO:0000313" key="4">
    <source>
        <dbReference type="EMBL" id="APX12232.1"/>
    </source>
</evidence>
<reference evidence="4 5" key="1">
    <citation type="submission" date="2017-01" db="EMBL/GenBank/DDBJ databases">
        <title>Complete genome of Tateyamaria omphalii DOK1-4 isolated from seawater in Dokdo.</title>
        <authorList>
            <person name="Kim J.H."/>
            <person name="Chi W.-J."/>
        </authorList>
    </citation>
    <scope>NUCLEOTIDE SEQUENCE [LARGE SCALE GENOMIC DNA]</scope>
    <source>
        <strain evidence="4 5">DOK1-4</strain>
    </source>
</reference>
<dbReference type="STRING" id="299262.BWR18_11490"/>
<protein>
    <submittedName>
        <fullName evidence="4">NUDIX hydrolase</fullName>
    </submittedName>
</protein>
<dbReference type="GO" id="GO:0016787">
    <property type="term" value="F:hydrolase activity"/>
    <property type="evidence" value="ECO:0007669"/>
    <property type="project" value="UniProtKB-KW"/>
</dbReference>
<keyword evidence="5" id="KW-1185">Reference proteome</keyword>
<dbReference type="InterPro" id="IPR015797">
    <property type="entry name" value="NUDIX_hydrolase-like_dom_sf"/>
</dbReference>
<sequence length="162" mass="17740">MVTRRLSLKGVIMRPKSPRIAVRAVIVEDGRLLMVNAWHTAKSDLMCAPGGGVEVGSSLPANLAREVHEETGLTIEVGPPCLVNEYHDAPSQFHQVEVFFRCVIVPGTLRPEVWHDAEAVVTERRWLTAEELARVPHKPDSLGAVAFGAGGVSYDPLEPLMR</sequence>
<organism evidence="4 5">
    <name type="scientific">Tateyamaria omphalii</name>
    <dbReference type="NCBI Taxonomy" id="299262"/>
    <lineage>
        <taxon>Bacteria</taxon>
        <taxon>Pseudomonadati</taxon>
        <taxon>Pseudomonadota</taxon>
        <taxon>Alphaproteobacteria</taxon>
        <taxon>Rhodobacterales</taxon>
        <taxon>Roseobacteraceae</taxon>
        <taxon>Tateyamaria</taxon>
    </lineage>
</organism>
<name>A0A1P8MW69_9RHOB</name>
<dbReference type="Proteomes" id="UP000186336">
    <property type="component" value="Chromosome"/>
</dbReference>
<dbReference type="Pfam" id="PF00293">
    <property type="entry name" value="NUDIX"/>
    <property type="match status" value="1"/>
</dbReference>
<gene>
    <name evidence="4" type="ORF">BWR18_11490</name>
</gene>
<dbReference type="EMBL" id="CP019312">
    <property type="protein sequence ID" value="APX12232.1"/>
    <property type="molecule type" value="Genomic_DNA"/>
</dbReference>
<dbReference type="PANTHER" id="PTHR43046">
    <property type="entry name" value="GDP-MANNOSE MANNOSYL HYDROLASE"/>
    <property type="match status" value="1"/>
</dbReference>
<evidence type="ECO:0000256" key="2">
    <source>
        <dbReference type="ARBA" id="ARBA00022801"/>
    </source>
</evidence>
<dbReference type="KEGG" id="tom:BWR18_11490"/>
<proteinExistence type="predicted"/>
<dbReference type="SUPFAM" id="SSF55811">
    <property type="entry name" value="Nudix"/>
    <property type="match status" value="1"/>
</dbReference>
<dbReference type="AlphaFoldDB" id="A0A1P8MW69"/>
<evidence type="ECO:0000256" key="1">
    <source>
        <dbReference type="ARBA" id="ARBA00001946"/>
    </source>
</evidence>
<accession>A0A1P8MW69</accession>
<comment type="cofactor">
    <cofactor evidence="1">
        <name>Mg(2+)</name>
        <dbReference type="ChEBI" id="CHEBI:18420"/>
    </cofactor>
</comment>
<evidence type="ECO:0000313" key="5">
    <source>
        <dbReference type="Proteomes" id="UP000186336"/>
    </source>
</evidence>
<evidence type="ECO:0000259" key="3">
    <source>
        <dbReference type="PROSITE" id="PS51462"/>
    </source>
</evidence>